<dbReference type="GO" id="GO:0005524">
    <property type="term" value="F:ATP binding"/>
    <property type="evidence" value="ECO:0007669"/>
    <property type="project" value="UniProtKB-KW"/>
</dbReference>
<dbReference type="SUPFAM" id="SSF52540">
    <property type="entry name" value="P-loop containing nucleoside triphosphate hydrolases"/>
    <property type="match status" value="1"/>
</dbReference>
<keyword evidence="2" id="KW-0547">Nucleotide-binding</keyword>
<dbReference type="AlphaFoldDB" id="A0A2V3IV90"/>
<feature type="compositionally biased region" description="Acidic residues" evidence="4">
    <location>
        <begin position="91"/>
        <end position="108"/>
    </location>
</feature>
<evidence type="ECO:0000256" key="4">
    <source>
        <dbReference type="SAM" id="MobiDB-lite"/>
    </source>
</evidence>
<evidence type="ECO:0000256" key="2">
    <source>
        <dbReference type="ARBA" id="ARBA00022741"/>
    </source>
</evidence>
<sequence length="566" mass="64352">MKHQTLSFPDPARKPVLAASNGHISPEHLRIIADHFDVSEDKLATLVVPSEVSRLYLALTEYAGYHPTPSNFKHKSRLWISYADPYQYRDEGDEDDDDDDDDSDEEDSEKDRKKSDGCSTDTSADAESEPDEDISSLSLKALSEHIDGVLQKRTKKKRPSMPKYRMDLGSSLVVWPPPPHILPEALHKKEKGEKRVKGKLARAAEEAAQKSSQTVSESSKQETKLSKEYKGEQITLHLYHYEIKIGLDFSGRGRPNREVHIATPHGEDAIKRFMSGIIHWYEDKKNNRRDGKRFAVYRLKVESCGDCSWDYEGMKRSRPVDSVILGNNQMETIVRDTHKFLRPTTKKWYVRHGLPYRRSYLFYGSPGTGKTSTIRVLAGLFRLDCCFLTLTSHNFSNQTMLDAMKSIPSNGILVLEDVDALFNEDRKSETPASLTFSGLLNALDGITSAEGIITILSSNHIEKLDPALIRGGRVDKRFHFEKPNAEHIEQIFKNFYPDTSEDITKRFSQSVLSRKEGDEARSMATLQQLFIHFRGETAETCIDGVDDFFETHFPTGAHRKKPAMYM</sequence>
<dbReference type="Proteomes" id="UP000247409">
    <property type="component" value="Unassembled WGS sequence"/>
</dbReference>
<dbReference type="STRING" id="448386.A0A2V3IV90"/>
<dbReference type="Gene3D" id="3.40.50.300">
    <property type="entry name" value="P-loop containing nucleotide triphosphate hydrolases"/>
    <property type="match status" value="1"/>
</dbReference>
<evidence type="ECO:0000313" key="7">
    <source>
        <dbReference type="Proteomes" id="UP000247409"/>
    </source>
</evidence>
<dbReference type="OrthoDB" id="10251412at2759"/>
<dbReference type="InterPro" id="IPR003593">
    <property type="entry name" value="AAA+_ATPase"/>
</dbReference>
<evidence type="ECO:0000259" key="5">
    <source>
        <dbReference type="SMART" id="SM00382"/>
    </source>
</evidence>
<evidence type="ECO:0000313" key="6">
    <source>
        <dbReference type="EMBL" id="PXF46003.1"/>
    </source>
</evidence>
<comment type="caution">
    <text evidence="6">The sequence shown here is derived from an EMBL/GenBank/DDBJ whole genome shotgun (WGS) entry which is preliminary data.</text>
</comment>
<feature type="compositionally biased region" description="Acidic residues" evidence="4">
    <location>
        <begin position="124"/>
        <end position="134"/>
    </location>
</feature>
<keyword evidence="3" id="KW-0067">ATP-binding</keyword>
<dbReference type="Pfam" id="PF00004">
    <property type="entry name" value="AAA"/>
    <property type="match status" value="1"/>
</dbReference>
<gene>
    <name evidence="6" type="ORF">BWQ96_04259</name>
</gene>
<feature type="region of interest" description="Disordered" evidence="4">
    <location>
        <begin position="89"/>
        <end position="135"/>
    </location>
</feature>
<proteinExistence type="inferred from homology"/>
<organism evidence="6 7">
    <name type="scientific">Gracilariopsis chorda</name>
    <dbReference type="NCBI Taxonomy" id="448386"/>
    <lineage>
        <taxon>Eukaryota</taxon>
        <taxon>Rhodophyta</taxon>
        <taxon>Florideophyceae</taxon>
        <taxon>Rhodymeniophycidae</taxon>
        <taxon>Gracilariales</taxon>
        <taxon>Gracilariaceae</taxon>
        <taxon>Gracilariopsis</taxon>
    </lineage>
</organism>
<dbReference type="GO" id="GO:0016887">
    <property type="term" value="F:ATP hydrolysis activity"/>
    <property type="evidence" value="ECO:0007669"/>
    <property type="project" value="InterPro"/>
</dbReference>
<feature type="region of interest" description="Disordered" evidence="4">
    <location>
        <begin position="205"/>
        <end position="226"/>
    </location>
</feature>
<dbReference type="InterPro" id="IPR050747">
    <property type="entry name" value="Mitochondrial_chaperone_BCS1"/>
</dbReference>
<feature type="domain" description="AAA+ ATPase" evidence="5">
    <location>
        <begin position="356"/>
        <end position="484"/>
    </location>
</feature>
<dbReference type="PANTHER" id="PTHR23070">
    <property type="entry name" value="BCS1 AAA-TYPE ATPASE"/>
    <property type="match status" value="1"/>
</dbReference>
<evidence type="ECO:0000256" key="1">
    <source>
        <dbReference type="ARBA" id="ARBA00007448"/>
    </source>
</evidence>
<dbReference type="InterPro" id="IPR057495">
    <property type="entry name" value="AAA_lid_BCS1"/>
</dbReference>
<comment type="similarity">
    <text evidence="1">Belongs to the AAA ATPase family. BCS1 subfamily.</text>
</comment>
<reference evidence="6 7" key="1">
    <citation type="journal article" date="2018" name="Mol. Biol. Evol.">
        <title>Analysis of the draft genome of the red seaweed Gracilariopsis chorda provides insights into genome size evolution in Rhodophyta.</title>
        <authorList>
            <person name="Lee J."/>
            <person name="Yang E.C."/>
            <person name="Graf L."/>
            <person name="Yang J.H."/>
            <person name="Qiu H."/>
            <person name="Zel Zion U."/>
            <person name="Chan C.X."/>
            <person name="Stephens T.G."/>
            <person name="Weber A.P.M."/>
            <person name="Boo G.H."/>
            <person name="Boo S.M."/>
            <person name="Kim K.M."/>
            <person name="Shin Y."/>
            <person name="Jung M."/>
            <person name="Lee S.J."/>
            <person name="Yim H.S."/>
            <person name="Lee J.H."/>
            <person name="Bhattacharya D."/>
            <person name="Yoon H.S."/>
        </authorList>
    </citation>
    <scope>NUCLEOTIDE SEQUENCE [LARGE SCALE GENOMIC DNA]</scope>
    <source>
        <strain evidence="6 7">SKKU-2015</strain>
        <tissue evidence="6">Whole body</tissue>
    </source>
</reference>
<dbReference type="SMART" id="SM00382">
    <property type="entry name" value="AAA"/>
    <property type="match status" value="1"/>
</dbReference>
<keyword evidence="7" id="KW-1185">Reference proteome</keyword>
<feature type="compositionally biased region" description="Polar residues" evidence="4">
    <location>
        <begin position="209"/>
        <end position="218"/>
    </location>
</feature>
<dbReference type="Pfam" id="PF25426">
    <property type="entry name" value="AAA_lid_BCS1"/>
    <property type="match status" value="1"/>
</dbReference>
<protein>
    <submittedName>
        <fullName evidence="6">Mitochondrial chaperone BCS1</fullName>
    </submittedName>
</protein>
<dbReference type="EMBL" id="NBIV01000047">
    <property type="protein sequence ID" value="PXF46003.1"/>
    <property type="molecule type" value="Genomic_DNA"/>
</dbReference>
<accession>A0A2V3IV90</accession>
<dbReference type="InterPro" id="IPR003959">
    <property type="entry name" value="ATPase_AAA_core"/>
</dbReference>
<name>A0A2V3IV90_9FLOR</name>
<evidence type="ECO:0000256" key="3">
    <source>
        <dbReference type="ARBA" id="ARBA00022840"/>
    </source>
</evidence>
<dbReference type="InterPro" id="IPR027417">
    <property type="entry name" value="P-loop_NTPase"/>
</dbReference>